<name>A0ABV6HIZ2_9SPHI</name>
<comment type="similarity">
    <text evidence="2">Belongs to the GtrA family.</text>
</comment>
<comment type="subcellular location">
    <subcellularLocation>
        <location evidence="1">Membrane</location>
        <topology evidence="1">Multi-pass membrane protein</topology>
    </subcellularLocation>
</comment>
<dbReference type="EMBL" id="JBHLWO010000002">
    <property type="protein sequence ID" value="MFC0318856.1"/>
    <property type="molecule type" value="Genomic_DNA"/>
</dbReference>
<keyword evidence="9" id="KW-1185">Reference proteome</keyword>
<protein>
    <submittedName>
        <fullName evidence="8">GtrA family protein</fullName>
    </submittedName>
</protein>
<dbReference type="Pfam" id="PF04138">
    <property type="entry name" value="GtrA_DPMS_TM"/>
    <property type="match status" value="1"/>
</dbReference>
<dbReference type="PANTHER" id="PTHR38459">
    <property type="entry name" value="PROPHAGE BACTOPRENOL-LINKED GLUCOSE TRANSLOCASE HOMOLOG"/>
    <property type="match status" value="1"/>
</dbReference>
<evidence type="ECO:0000259" key="7">
    <source>
        <dbReference type="Pfam" id="PF04138"/>
    </source>
</evidence>
<evidence type="ECO:0000313" key="9">
    <source>
        <dbReference type="Proteomes" id="UP001589774"/>
    </source>
</evidence>
<evidence type="ECO:0000256" key="3">
    <source>
        <dbReference type="ARBA" id="ARBA00022692"/>
    </source>
</evidence>
<evidence type="ECO:0000256" key="5">
    <source>
        <dbReference type="ARBA" id="ARBA00023136"/>
    </source>
</evidence>
<feature type="domain" description="GtrA/DPMS transmembrane" evidence="7">
    <location>
        <begin position="18"/>
        <end position="133"/>
    </location>
</feature>
<dbReference type="InterPro" id="IPR007267">
    <property type="entry name" value="GtrA_DPMS_TM"/>
</dbReference>
<feature type="transmembrane region" description="Helical" evidence="6">
    <location>
        <begin position="36"/>
        <end position="55"/>
    </location>
</feature>
<feature type="transmembrane region" description="Helical" evidence="6">
    <location>
        <begin position="75"/>
        <end position="93"/>
    </location>
</feature>
<gene>
    <name evidence="8" type="ORF">ACFFI0_11075</name>
</gene>
<organism evidence="8 9">
    <name type="scientific">Olivibacter oleidegradans</name>
    <dbReference type="NCBI Taxonomy" id="760123"/>
    <lineage>
        <taxon>Bacteria</taxon>
        <taxon>Pseudomonadati</taxon>
        <taxon>Bacteroidota</taxon>
        <taxon>Sphingobacteriia</taxon>
        <taxon>Sphingobacteriales</taxon>
        <taxon>Sphingobacteriaceae</taxon>
        <taxon>Olivibacter</taxon>
    </lineage>
</organism>
<feature type="transmembrane region" description="Helical" evidence="6">
    <location>
        <begin position="7"/>
        <end position="30"/>
    </location>
</feature>
<evidence type="ECO:0000256" key="4">
    <source>
        <dbReference type="ARBA" id="ARBA00022989"/>
    </source>
</evidence>
<dbReference type="RefSeq" id="WP_130857364.1">
    <property type="nucleotide sequence ID" value="NZ_JBHLWO010000002.1"/>
</dbReference>
<proteinExistence type="inferred from homology"/>
<evidence type="ECO:0000256" key="1">
    <source>
        <dbReference type="ARBA" id="ARBA00004141"/>
    </source>
</evidence>
<evidence type="ECO:0000256" key="2">
    <source>
        <dbReference type="ARBA" id="ARBA00009399"/>
    </source>
</evidence>
<evidence type="ECO:0000256" key="6">
    <source>
        <dbReference type="SAM" id="Phobius"/>
    </source>
</evidence>
<reference evidence="8 9" key="1">
    <citation type="submission" date="2024-09" db="EMBL/GenBank/DDBJ databases">
        <authorList>
            <person name="Sun Q."/>
            <person name="Mori K."/>
        </authorList>
    </citation>
    <scope>NUCLEOTIDE SEQUENCE [LARGE SCALE GENOMIC DNA]</scope>
    <source>
        <strain evidence="8 9">CCM 7765</strain>
    </source>
</reference>
<dbReference type="Proteomes" id="UP001589774">
    <property type="component" value="Unassembled WGS sequence"/>
</dbReference>
<keyword evidence="3 6" id="KW-0812">Transmembrane</keyword>
<feature type="transmembrane region" description="Helical" evidence="6">
    <location>
        <begin position="113"/>
        <end position="133"/>
    </location>
</feature>
<dbReference type="InterPro" id="IPR051401">
    <property type="entry name" value="GtrA_CellWall_Glycosyl"/>
</dbReference>
<keyword evidence="5 6" id="KW-0472">Membrane</keyword>
<evidence type="ECO:0000313" key="8">
    <source>
        <dbReference type="EMBL" id="MFC0318856.1"/>
    </source>
</evidence>
<sequence length="143" mass="16069">MLRKSSLCTFAKAQFSAFLGGLVDYGAMILCTELLYIHYTISIVIGGIIGALVNFTVNRNWTFSGKETRARNEGILIQLLKFASMVGGSILLKSSGTFLVTEIGQIDYRMSRVLVDILVSIGFNYTLQRYWIFKKMPPNNQIR</sequence>
<accession>A0ABV6HIZ2</accession>
<keyword evidence="4 6" id="KW-1133">Transmembrane helix</keyword>
<comment type="caution">
    <text evidence="8">The sequence shown here is derived from an EMBL/GenBank/DDBJ whole genome shotgun (WGS) entry which is preliminary data.</text>
</comment>
<dbReference type="PANTHER" id="PTHR38459:SF1">
    <property type="entry name" value="PROPHAGE BACTOPRENOL-LINKED GLUCOSE TRANSLOCASE HOMOLOG"/>
    <property type="match status" value="1"/>
</dbReference>